<dbReference type="RefSeq" id="WP_349144800.1">
    <property type="nucleotide sequence ID" value="NZ_JBBMFC010000022.1"/>
</dbReference>
<name>A0ABV1I2W0_9FIRM</name>
<feature type="transmembrane region" description="Helical" evidence="1">
    <location>
        <begin position="218"/>
        <end position="237"/>
    </location>
</feature>
<feature type="domain" description="CAAX prenyl protease 2/Lysostaphin resistance protein A-like" evidence="2">
    <location>
        <begin position="143"/>
        <end position="229"/>
    </location>
</feature>
<feature type="transmembrane region" description="Helical" evidence="1">
    <location>
        <begin position="143"/>
        <end position="161"/>
    </location>
</feature>
<dbReference type="PANTHER" id="PTHR43592">
    <property type="entry name" value="CAAX AMINO TERMINAL PROTEASE"/>
    <property type="match status" value="1"/>
</dbReference>
<protein>
    <submittedName>
        <fullName evidence="3">Type II CAAX endopeptidase family protein</fullName>
    </submittedName>
</protein>
<evidence type="ECO:0000256" key="1">
    <source>
        <dbReference type="SAM" id="Phobius"/>
    </source>
</evidence>
<dbReference type="PANTHER" id="PTHR43592:SF15">
    <property type="entry name" value="CAAX AMINO TERMINAL PROTEASE FAMILY PROTEIN"/>
    <property type="match status" value="1"/>
</dbReference>
<dbReference type="InterPro" id="IPR003675">
    <property type="entry name" value="Rce1/LyrA-like_dom"/>
</dbReference>
<keyword evidence="1" id="KW-0472">Membrane</keyword>
<feature type="transmembrane region" description="Helical" evidence="1">
    <location>
        <begin position="173"/>
        <end position="189"/>
    </location>
</feature>
<feature type="transmembrane region" description="Helical" evidence="1">
    <location>
        <begin position="57"/>
        <end position="77"/>
    </location>
</feature>
<keyword evidence="4" id="KW-1185">Reference proteome</keyword>
<comment type="caution">
    <text evidence="3">The sequence shown here is derived from an EMBL/GenBank/DDBJ whole genome shotgun (WGS) entry which is preliminary data.</text>
</comment>
<keyword evidence="1" id="KW-0812">Transmembrane</keyword>
<evidence type="ECO:0000313" key="3">
    <source>
        <dbReference type="EMBL" id="MEQ2579528.1"/>
    </source>
</evidence>
<feature type="transmembrane region" description="Helical" evidence="1">
    <location>
        <begin position="25"/>
        <end position="51"/>
    </location>
</feature>
<gene>
    <name evidence="3" type="ORF">WMO62_11915</name>
</gene>
<sequence>METYDETMEYTRQAKRDFAIVGRAWFFYFAVSIAVAFLASFLAGIFGGTWLESDWGLYMVGLVIPYLFAFPVFFLLIRRKAAPGTFSPEKRKLPFRSLLKWFCIAQFLMVLGNLLGLFWSTVIEMLTGAETTTTIDLVSTSDMLPVITMVVLLAPIVEELVFRKYVIDRMYPYGEKTAIFLSATVFAVMHGNLNQVFYAFFLGCAQGYLYCKTRNVRYTICIHMMVNFVGSVLPLFAQNFSDMAMAVVVIIDFVIGIAGLVFLLTDFARNQLWLEEGEIALPEHKRISITWLNKPFMIFTWIYLIGAFVSNYILPVLIQ</sequence>
<reference evidence="3 4" key="1">
    <citation type="submission" date="2024-03" db="EMBL/GenBank/DDBJ databases">
        <title>Human intestinal bacterial collection.</title>
        <authorList>
            <person name="Pauvert C."/>
            <person name="Hitch T.C.A."/>
            <person name="Clavel T."/>
        </authorList>
    </citation>
    <scope>NUCLEOTIDE SEQUENCE [LARGE SCALE GENOMIC DNA]</scope>
    <source>
        <strain evidence="3 4">CLA-AA-H78B</strain>
    </source>
</reference>
<accession>A0ABV1I2W0</accession>
<evidence type="ECO:0000313" key="4">
    <source>
        <dbReference type="Proteomes" id="UP001470288"/>
    </source>
</evidence>
<keyword evidence="1" id="KW-1133">Transmembrane helix</keyword>
<dbReference type="EMBL" id="JBBMFC010000022">
    <property type="protein sequence ID" value="MEQ2579528.1"/>
    <property type="molecule type" value="Genomic_DNA"/>
</dbReference>
<dbReference type="Proteomes" id="UP001470288">
    <property type="component" value="Unassembled WGS sequence"/>
</dbReference>
<feature type="transmembrane region" description="Helical" evidence="1">
    <location>
        <begin position="243"/>
        <end position="264"/>
    </location>
</feature>
<dbReference type="Pfam" id="PF02517">
    <property type="entry name" value="Rce1-like"/>
    <property type="match status" value="1"/>
</dbReference>
<evidence type="ECO:0000259" key="2">
    <source>
        <dbReference type="Pfam" id="PF02517"/>
    </source>
</evidence>
<proteinExistence type="predicted"/>
<organism evidence="3 4">
    <name type="scientific">Hominiventricola aquisgranensis</name>
    <dbReference type="NCBI Taxonomy" id="3133164"/>
    <lineage>
        <taxon>Bacteria</taxon>
        <taxon>Bacillati</taxon>
        <taxon>Bacillota</taxon>
        <taxon>Clostridia</taxon>
        <taxon>Lachnospirales</taxon>
        <taxon>Lachnospiraceae</taxon>
        <taxon>Hominiventricola</taxon>
    </lineage>
</organism>
<feature type="transmembrane region" description="Helical" evidence="1">
    <location>
        <begin position="98"/>
        <end position="123"/>
    </location>
</feature>
<feature type="transmembrane region" description="Helical" evidence="1">
    <location>
        <begin position="296"/>
        <end position="318"/>
    </location>
</feature>